<dbReference type="EMBL" id="JAGIZQ010000004">
    <property type="protein sequence ID" value="KAH6632792.1"/>
    <property type="molecule type" value="Genomic_DNA"/>
</dbReference>
<proteinExistence type="predicted"/>
<reference evidence="1 2" key="1">
    <citation type="journal article" date="2021" name="Nat. Commun.">
        <title>Genetic determinants of endophytism in the Arabidopsis root mycobiome.</title>
        <authorList>
            <person name="Mesny F."/>
            <person name="Miyauchi S."/>
            <person name="Thiergart T."/>
            <person name="Pickel B."/>
            <person name="Atanasova L."/>
            <person name="Karlsson M."/>
            <person name="Huettel B."/>
            <person name="Barry K.W."/>
            <person name="Haridas S."/>
            <person name="Chen C."/>
            <person name="Bauer D."/>
            <person name="Andreopoulos W."/>
            <person name="Pangilinan J."/>
            <person name="LaButti K."/>
            <person name="Riley R."/>
            <person name="Lipzen A."/>
            <person name="Clum A."/>
            <person name="Drula E."/>
            <person name="Henrissat B."/>
            <person name="Kohler A."/>
            <person name="Grigoriev I.V."/>
            <person name="Martin F.M."/>
            <person name="Hacquard S."/>
        </authorList>
    </citation>
    <scope>NUCLEOTIDE SEQUENCE [LARGE SCALE GENOMIC DNA]</scope>
    <source>
        <strain evidence="1 2">MPI-SDFR-AT-0079</strain>
    </source>
</reference>
<organism evidence="1 2">
    <name type="scientific">Chaetomium tenue</name>
    <dbReference type="NCBI Taxonomy" id="1854479"/>
    <lineage>
        <taxon>Eukaryota</taxon>
        <taxon>Fungi</taxon>
        <taxon>Dikarya</taxon>
        <taxon>Ascomycota</taxon>
        <taxon>Pezizomycotina</taxon>
        <taxon>Sordariomycetes</taxon>
        <taxon>Sordariomycetidae</taxon>
        <taxon>Sordariales</taxon>
        <taxon>Chaetomiaceae</taxon>
        <taxon>Chaetomium</taxon>
    </lineage>
</organism>
<sequence>MARYFNRLRQKVKSLKGHTEATDSATGSLSSLPVSETGITPLPPTKDSLNAENDTPPLPEEKLGAEHAVVAPVAENETKNDASSLLNEDPIDKDDEVALVFPSRDRQDLWREAFLKLDDAERAALDFAPITDSDGGRGPGKKPGDMALAIRKILESANALKKKDEEKRYTAKLNKVIDGTTKVKSLIDAGLAFDPTEYGALGWAVLSFGLQMAINAREMREFTLDSCEYMVNIIARYSIYELQYSGTAHPSDATDALVKFEEGVTTVYTSILKFLVKMKEYLNQNWLAHGAAAVFPKAERTLSKTKESIVAQDLAVQYWLPILEHESVQSQFQAVLKKLDVLAKPMYHDGKQKQQLERKIRSRAEVGFSQKYQPGAWLLKHIDFQLWADAQCSCGFWLYGDMGAGKTVLTSTVIEHFEQLYRGSSRGALAYFYCSASESTRTDPLNILQEILRQLASTKPGLDVFQKWQRGKKPSSLTRDAVLRLILQMVNLNAHRQTTIVIDALDEIDRDGTGLASITDALQYLVEAADGLVKVFVSSRPESRIRDRLRSWTGMPVDPGSTRNDIETYIELEVDRLLRYKTRVVDLKPKVKQTLKERAGGMFRYVQMSTEWICRGESPLEINQAIAELPSELGGIYRGLFERIQSRRKLHQDYARFAISWILGTALTLRAGDVLQAIVAGIDDVDDVGILETTIDDVLTACEGIVTYNKARDVFEFGHVSVLEFIQKEKQELYGQTQVHLRIGTTCVRVLEGMKQIYHSPKPKSHNSSDNDWQLLRQRMEFIGHWACLSCPTIGELPSGDRNARTFIQYANLMWAYHCASSGAVIRVGSAFESATTVLRDGPDHDVYRMLEFLADERLIYMPRRDSPHDRTLSWIERFAVATSGFAGLPVRLLVAMDTGRSGPGGGPEEALIEGPPSAVFMEVTIALPHPDNPPPPPNNNLNPPSTKPPKPTPHPHPHPLNLTTYPSTLFFNLLAYTLPALVTTLSKLWVAAIDPSLVATTDVYTYIGVVAEVLNEGLPRAAWSVIGDRASRTWSQRLRLTHTLVLVQSVLGVVLSLGFLGGARAFAGGAGCAAGIQLGCNMAAAAAGLGYFLVMVSWKEYRRQKEMRRVDGEDAQGDQQGMESEMSLAPSIQALMVILRPGLLTLAESAIRNALYLWLVSNIVSMGQTYATAWSVFNTIRWGLVMVPVQALEATALAFVGHQWGAWRRSIGTSTLRPGRTSLRTVLGIVKPALISLGLAMVVEVPLAIFLSLWGARSFARYLGGSDEVAEVTAYMWRTIDWCYIFYAASTQLSTILLATRPKWYLYQSLVSNLLYVLPWAIVGQVKALDAGNAWTYHSLVFGGSLVFSFVDVLLVDAVWVWTLVAGKAKLEVFRE</sequence>
<keyword evidence="2" id="KW-1185">Reference proteome</keyword>
<evidence type="ECO:0000313" key="1">
    <source>
        <dbReference type="EMBL" id="KAH6632792.1"/>
    </source>
</evidence>
<accession>A0ACB7P8Y0</accession>
<dbReference type="Proteomes" id="UP000724584">
    <property type="component" value="Unassembled WGS sequence"/>
</dbReference>
<gene>
    <name evidence="1" type="ORF">F5144DRAFT_489603</name>
</gene>
<evidence type="ECO:0000313" key="2">
    <source>
        <dbReference type="Proteomes" id="UP000724584"/>
    </source>
</evidence>
<protein>
    <submittedName>
        <fullName evidence="1">Uncharacterized protein</fullName>
    </submittedName>
</protein>
<comment type="caution">
    <text evidence="1">The sequence shown here is derived from an EMBL/GenBank/DDBJ whole genome shotgun (WGS) entry which is preliminary data.</text>
</comment>
<name>A0ACB7P8Y0_9PEZI</name>